<dbReference type="AlphaFoldDB" id="X1C772"/>
<organism evidence="1">
    <name type="scientific">marine sediment metagenome</name>
    <dbReference type="NCBI Taxonomy" id="412755"/>
    <lineage>
        <taxon>unclassified sequences</taxon>
        <taxon>metagenomes</taxon>
        <taxon>ecological metagenomes</taxon>
    </lineage>
</organism>
<evidence type="ECO:0000313" key="1">
    <source>
        <dbReference type="EMBL" id="GAG89142.1"/>
    </source>
</evidence>
<reference evidence="1" key="1">
    <citation type="journal article" date="2014" name="Front. Microbiol.">
        <title>High frequency of phylogenetically diverse reductive dehalogenase-homologous genes in deep subseafloor sedimentary metagenomes.</title>
        <authorList>
            <person name="Kawai M."/>
            <person name="Futagami T."/>
            <person name="Toyoda A."/>
            <person name="Takaki Y."/>
            <person name="Nishi S."/>
            <person name="Hori S."/>
            <person name="Arai W."/>
            <person name="Tsubouchi T."/>
            <person name="Morono Y."/>
            <person name="Uchiyama I."/>
            <person name="Ito T."/>
            <person name="Fujiyama A."/>
            <person name="Inagaki F."/>
            <person name="Takami H."/>
        </authorList>
    </citation>
    <scope>NUCLEOTIDE SEQUENCE</scope>
    <source>
        <strain evidence="1">Expedition CK06-06</strain>
    </source>
</reference>
<evidence type="ECO:0008006" key="2">
    <source>
        <dbReference type="Google" id="ProtNLM"/>
    </source>
</evidence>
<dbReference type="EMBL" id="BART01010496">
    <property type="protein sequence ID" value="GAG89142.1"/>
    <property type="molecule type" value="Genomic_DNA"/>
</dbReference>
<sequence length="226" mass="26604">MIDPSTVEELDAEEKIIAEGMLKAALSTKFDRRWLWGLGELKTESAYQFLLDLYEKEKVNYSKVRYAYTLLLMNKDAPVLEYLQGILETKETIETRMKVLSALYWLYDKKFDNSERHQLFLTILFDAMINKTKDIQLYAYDILKDHYGMKDFTPLHDPIMDILRKRKKDEYHRAVNLFKERIESLEVSEVSGRMIAKWIKDLPNNPPKMKISDCEICSQTPDNVSA</sequence>
<accession>X1C772</accession>
<feature type="non-terminal residue" evidence="1">
    <location>
        <position position="226"/>
    </location>
</feature>
<comment type="caution">
    <text evidence="1">The sequence shown here is derived from an EMBL/GenBank/DDBJ whole genome shotgun (WGS) entry which is preliminary data.</text>
</comment>
<name>X1C772_9ZZZZ</name>
<proteinExistence type="predicted"/>
<gene>
    <name evidence="1" type="ORF">S01H4_22790</name>
</gene>
<protein>
    <recommendedName>
        <fullName evidence="2">HEAT repeat domain-containing protein</fullName>
    </recommendedName>
</protein>